<evidence type="ECO:0000256" key="3">
    <source>
        <dbReference type="SAM" id="SignalP"/>
    </source>
</evidence>
<evidence type="ECO:0000313" key="6">
    <source>
        <dbReference type="Proteomes" id="UP000642829"/>
    </source>
</evidence>
<accession>A0A8J3DKB6</accession>
<gene>
    <name evidence="5" type="ORF">GCM10007047_28680</name>
</gene>
<dbReference type="AlphaFoldDB" id="A0A8J3DKB6"/>
<dbReference type="Gene3D" id="1.10.4030.10">
    <property type="entry name" value="Porin chaperone SurA, peptide-binding domain"/>
    <property type="match status" value="1"/>
</dbReference>
<reference evidence="5" key="1">
    <citation type="journal article" date="2014" name="Int. J. Syst. Evol. Microbiol.">
        <title>Complete genome sequence of Corynebacterium casei LMG S-19264T (=DSM 44701T), isolated from a smear-ripened cheese.</title>
        <authorList>
            <consortium name="US DOE Joint Genome Institute (JGI-PGF)"/>
            <person name="Walter F."/>
            <person name="Albersmeier A."/>
            <person name="Kalinowski J."/>
            <person name="Ruckert C."/>
        </authorList>
    </citation>
    <scope>NUCLEOTIDE SEQUENCE</scope>
    <source>
        <strain evidence="5">KCTC 12870</strain>
    </source>
</reference>
<dbReference type="PROSITE" id="PS50198">
    <property type="entry name" value="PPIC_PPIASE_2"/>
    <property type="match status" value="1"/>
</dbReference>
<dbReference type="EMBL" id="BMXG01000021">
    <property type="protein sequence ID" value="GHC09621.1"/>
    <property type="molecule type" value="Genomic_DNA"/>
</dbReference>
<evidence type="ECO:0000256" key="2">
    <source>
        <dbReference type="SAM" id="MobiDB-lite"/>
    </source>
</evidence>
<dbReference type="SUPFAM" id="SSF109998">
    <property type="entry name" value="Triger factor/SurA peptide-binding domain-like"/>
    <property type="match status" value="1"/>
</dbReference>
<dbReference type="Proteomes" id="UP000642829">
    <property type="component" value="Unassembled WGS sequence"/>
</dbReference>
<reference evidence="5" key="2">
    <citation type="submission" date="2020-09" db="EMBL/GenBank/DDBJ databases">
        <authorList>
            <person name="Sun Q."/>
            <person name="Kim S."/>
        </authorList>
    </citation>
    <scope>NUCLEOTIDE SEQUENCE</scope>
    <source>
        <strain evidence="5">KCTC 12870</strain>
    </source>
</reference>
<dbReference type="Pfam" id="PF13145">
    <property type="entry name" value="Rotamase_2"/>
    <property type="match status" value="1"/>
</dbReference>
<proteinExistence type="predicted"/>
<dbReference type="RefSeq" id="WP_189516451.1">
    <property type="nucleotide sequence ID" value="NZ_BMXG01000021.1"/>
</dbReference>
<sequence>MTKNLPTFIFTLIFALSAHAQPLKQDWDIKYTNGIAAQVNDQIITLEALRKEVAPLVPEVRRSSRTRMDFDRNIQLITREILQNMIDQILIIKEFDDKGYRIPQSYLDNEYDDYVTKEFNGDRSEFLEYLRLQGKTDLQFREELKDRIVVGYMRGQMLKSQTEVSPQKIREYYEKNKSQFFEDEGVKLRMITLMPITGESEDLMEQQATTIMTQLDQGVDFAELAGKYSQDMNAVNGGDWGWREYSDLRDELSAAAANLTPGEYSQPVVIENVTYILKVDEKRESGVKQLEAVRQEIEQAITTQLARQAQQRWLERLRRKAYVKFFLREAGPSPVNDDGPVEMTIGKPEEPMPWEQFPGDPTAPIPVEEIPRVSTPSTSPRR</sequence>
<feature type="chain" id="PRO_5035263881" description="PpiC domain-containing protein" evidence="3">
    <location>
        <begin position="21"/>
        <end position="382"/>
    </location>
</feature>
<dbReference type="PANTHER" id="PTHR47245:SF2">
    <property type="entry name" value="PEPTIDYL-PROLYL CIS-TRANS ISOMERASE HP_0175-RELATED"/>
    <property type="match status" value="1"/>
</dbReference>
<comment type="caution">
    <text evidence="5">The sequence shown here is derived from an EMBL/GenBank/DDBJ whole genome shotgun (WGS) entry which is preliminary data.</text>
</comment>
<protein>
    <recommendedName>
        <fullName evidence="4">PpiC domain-containing protein</fullName>
    </recommendedName>
</protein>
<dbReference type="Pfam" id="PF13624">
    <property type="entry name" value="SurA_N_3"/>
    <property type="match status" value="1"/>
</dbReference>
<dbReference type="InterPro" id="IPR027304">
    <property type="entry name" value="Trigger_fact/SurA_dom_sf"/>
</dbReference>
<dbReference type="InterPro" id="IPR000297">
    <property type="entry name" value="PPIase_PpiC"/>
</dbReference>
<feature type="domain" description="PpiC" evidence="4">
    <location>
        <begin position="183"/>
        <end position="281"/>
    </location>
</feature>
<name>A0A8J3DKB6_9BACT</name>
<evidence type="ECO:0000313" key="5">
    <source>
        <dbReference type="EMBL" id="GHC09621.1"/>
    </source>
</evidence>
<dbReference type="SUPFAM" id="SSF54534">
    <property type="entry name" value="FKBP-like"/>
    <property type="match status" value="1"/>
</dbReference>
<evidence type="ECO:0000259" key="4">
    <source>
        <dbReference type="PROSITE" id="PS50198"/>
    </source>
</evidence>
<keyword evidence="1" id="KW-0697">Rotamase</keyword>
<organism evidence="5 6">
    <name type="scientific">Cerasicoccus arenae</name>
    <dbReference type="NCBI Taxonomy" id="424488"/>
    <lineage>
        <taxon>Bacteria</taxon>
        <taxon>Pseudomonadati</taxon>
        <taxon>Verrucomicrobiota</taxon>
        <taxon>Opitutia</taxon>
        <taxon>Puniceicoccales</taxon>
        <taxon>Cerasicoccaceae</taxon>
        <taxon>Cerasicoccus</taxon>
    </lineage>
</organism>
<dbReference type="InterPro" id="IPR046357">
    <property type="entry name" value="PPIase_dom_sf"/>
</dbReference>
<feature type="region of interest" description="Disordered" evidence="2">
    <location>
        <begin position="333"/>
        <end position="382"/>
    </location>
</feature>
<keyword evidence="3" id="KW-0732">Signal</keyword>
<dbReference type="InterPro" id="IPR050245">
    <property type="entry name" value="PrsA_foldase"/>
</dbReference>
<dbReference type="GO" id="GO:0003755">
    <property type="term" value="F:peptidyl-prolyl cis-trans isomerase activity"/>
    <property type="evidence" value="ECO:0007669"/>
    <property type="project" value="UniProtKB-KW"/>
</dbReference>
<dbReference type="PANTHER" id="PTHR47245">
    <property type="entry name" value="PEPTIDYLPROLYL ISOMERASE"/>
    <property type="match status" value="1"/>
</dbReference>
<keyword evidence="6" id="KW-1185">Reference proteome</keyword>
<feature type="signal peptide" evidence="3">
    <location>
        <begin position="1"/>
        <end position="20"/>
    </location>
</feature>
<keyword evidence="1" id="KW-0413">Isomerase</keyword>
<evidence type="ECO:0000256" key="1">
    <source>
        <dbReference type="PROSITE-ProRule" id="PRU00278"/>
    </source>
</evidence>
<dbReference type="Gene3D" id="3.10.50.40">
    <property type="match status" value="1"/>
</dbReference>